<gene>
    <name evidence="5" type="ORF">SAMN02745248_01330</name>
</gene>
<evidence type="ECO:0000256" key="1">
    <source>
        <dbReference type="ARBA" id="ARBA00022705"/>
    </source>
</evidence>
<dbReference type="Gene3D" id="1.10.287.110">
    <property type="entry name" value="DnaJ domain"/>
    <property type="match status" value="1"/>
</dbReference>
<dbReference type="InterPro" id="IPR019734">
    <property type="entry name" value="TPR_rpt"/>
</dbReference>
<dbReference type="InterPro" id="IPR050817">
    <property type="entry name" value="DjlA_DnaK_co-chaperone"/>
</dbReference>
<proteinExistence type="predicted"/>
<feature type="compositionally biased region" description="Low complexity" evidence="3">
    <location>
        <begin position="64"/>
        <end position="78"/>
    </location>
</feature>
<dbReference type="InterPro" id="IPR011990">
    <property type="entry name" value="TPR-like_helical_dom_sf"/>
</dbReference>
<dbReference type="OrthoDB" id="9779889at2"/>
<keyword evidence="2" id="KW-0802">TPR repeat</keyword>
<evidence type="ECO:0000256" key="2">
    <source>
        <dbReference type="PROSITE-ProRule" id="PRU00339"/>
    </source>
</evidence>
<dbReference type="STRING" id="1121331.SAMN02745248_01330"/>
<dbReference type="RefSeq" id="WP_072903337.1">
    <property type="nucleotide sequence ID" value="NZ_FRAD01000009.1"/>
</dbReference>
<dbReference type="PROSITE" id="PS50005">
    <property type="entry name" value="TPR"/>
    <property type="match status" value="1"/>
</dbReference>
<dbReference type="Pfam" id="PF00226">
    <property type="entry name" value="DnaJ"/>
    <property type="match status" value="1"/>
</dbReference>
<dbReference type="SUPFAM" id="SSF46565">
    <property type="entry name" value="Chaperone J-domain"/>
    <property type="match status" value="1"/>
</dbReference>
<evidence type="ECO:0000313" key="5">
    <source>
        <dbReference type="EMBL" id="SHJ92333.1"/>
    </source>
</evidence>
<dbReference type="PANTHER" id="PTHR24074">
    <property type="entry name" value="CO-CHAPERONE PROTEIN DJLA"/>
    <property type="match status" value="1"/>
</dbReference>
<feature type="compositionally biased region" description="Polar residues" evidence="3">
    <location>
        <begin position="79"/>
        <end position="102"/>
    </location>
</feature>
<dbReference type="InterPro" id="IPR001623">
    <property type="entry name" value="DnaJ_domain"/>
</dbReference>
<evidence type="ECO:0000313" key="6">
    <source>
        <dbReference type="Proteomes" id="UP000183952"/>
    </source>
</evidence>
<evidence type="ECO:0000256" key="3">
    <source>
        <dbReference type="SAM" id="MobiDB-lite"/>
    </source>
</evidence>
<dbReference type="GO" id="GO:0006260">
    <property type="term" value="P:DNA replication"/>
    <property type="evidence" value="ECO:0007669"/>
    <property type="project" value="UniProtKB-KW"/>
</dbReference>
<dbReference type="PROSITE" id="PS50076">
    <property type="entry name" value="DNAJ_2"/>
    <property type="match status" value="1"/>
</dbReference>
<keyword evidence="1" id="KW-0235">DNA replication</keyword>
<dbReference type="EMBL" id="FRAD01000009">
    <property type="protein sequence ID" value="SHJ92333.1"/>
    <property type="molecule type" value="Genomic_DNA"/>
</dbReference>
<keyword evidence="6" id="KW-1185">Reference proteome</keyword>
<dbReference type="AlphaFoldDB" id="A0A1M6N9H4"/>
<reference evidence="5 6" key="1">
    <citation type="submission" date="2016-11" db="EMBL/GenBank/DDBJ databases">
        <authorList>
            <person name="Jaros S."/>
            <person name="Januszkiewicz K."/>
            <person name="Wedrychowicz H."/>
        </authorList>
    </citation>
    <scope>NUCLEOTIDE SEQUENCE [LARGE SCALE GENOMIC DNA]</scope>
    <source>
        <strain evidence="5 6">DSM 3090</strain>
    </source>
</reference>
<organism evidence="5 6">
    <name type="scientific">Hathewaya proteolytica DSM 3090</name>
    <dbReference type="NCBI Taxonomy" id="1121331"/>
    <lineage>
        <taxon>Bacteria</taxon>
        <taxon>Bacillati</taxon>
        <taxon>Bacillota</taxon>
        <taxon>Clostridia</taxon>
        <taxon>Eubacteriales</taxon>
        <taxon>Clostridiaceae</taxon>
        <taxon>Hathewaya</taxon>
    </lineage>
</organism>
<sequence>MRDPYEVLEIKRGASKDEIKSAYKKLAKQYHPDQYGDNPLKDLAEEKMAEINEAYQNLMKNADSGPSYSTGGSSYSYTENSDASSRSNYNYKTNSNDTSYQSIRNDINSGNLSSAERKLNSLPFKDAEWNYLMGLLYLKKGWYDSANSYITTAYNMNPSNVEYKNTYNKLATQNKTYRQNYYGHTRNNSDDMCDLCTKLWCLDTICECAGGDLISCC</sequence>
<protein>
    <submittedName>
        <fullName evidence="5">DnaJ domain-containing protein</fullName>
    </submittedName>
</protein>
<dbReference type="Proteomes" id="UP000183952">
    <property type="component" value="Unassembled WGS sequence"/>
</dbReference>
<dbReference type="PRINTS" id="PR00625">
    <property type="entry name" value="JDOMAIN"/>
</dbReference>
<feature type="repeat" description="TPR" evidence="2">
    <location>
        <begin position="127"/>
        <end position="160"/>
    </location>
</feature>
<feature type="region of interest" description="Disordered" evidence="3">
    <location>
        <begin position="61"/>
        <end position="102"/>
    </location>
</feature>
<dbReference type="SUPFAM" id="SSF48452">
    <property type="entry name" value="TPR-like"/>
    <property type="match status" value="1"/>
</dbReference>
<name>A0A1M6N9H4_9CLOT</name>
<accession>A0A1M6N9H4</accession>
<dbReference type="InterPro" id="IPR036869">
    <property type="entry name" value="J_dom_sf"/>
</dbReference>
<evidence type="ECO:0000259" key="4">
    <source>
        <dbReference type="PROSITE" id="PS50076"/>
    </source>
</evidence>
<feature type="domain" description="J" evidence="4">
    <location>
        <begin position="3"/>
        <end position="72"/>
    </location>
</feature>
<dbReference type="SMART" id="SM00271">
    <property type="entry name" value="DnaJ"/>
    <property type="match status" value="1"/>
</dbReference>
<dbReference type="CDD" id="cd06257">
    <property type="entry name" value="DnaJ"/>
    <property type="match status" value="1"/>
</dbReference>